<dbReference type="Pfam" id="PF16771">
    <property type="entry name" value="RTT107_BRCT_6"/>
    <property type="match status" value="1"/>
</dbReference>
<dbReference type="InterPro" id="IPR031906">
    <property type="entry name" value="RTT107_BRCT_6"/>
</dbReference>
<dbReference type="PANTHER" id="PTHR47667:SF1">
    <property type="entry name" value="REGULATOR OF TY1 TRANSPOSITION PROTEIN 107"/>
    <property type="match status" value="1"/>
</dbReference>
<dbReference type="InterPro" id="IPR053036">
    <property type="entry name" value="CellCycle_DNARepair_Reg"/>
</dbReference>
<dbReference type="SMART" id="SM00292">
    <property type="entry name" value="BRCT"/>
    <property type="match status" value="4"/>
</dbReference>
<dbReference type="GO" id="GO:0006302">
    <property type="term" value="P:double-strand break repair"/>
    <property type="evidence" value="ECO:0007669"/>
    <property type="project" value="TreeGrafter"/>
</dbReference>
<evidence type="ECO:0000313" key="4">
    <source>
        <dbReference type="Proteomes" id="UP000769157"/>
    </source>
</evidence>
<accession>A0A9P8PC23</accession>
<evidence type="ECO:0000259" key="2">
    <source>
        <dbReference type="PROSITE" id="PS50172"/>
    </source>
</evidence>
<organism evidence="3 4">
    <name type="scientific">Ogataea philodendri</name>
    <dbReference type="NCBI Taxonomy" id="1378263"/>
    <lineage>
        <taxon>Eukaryota</taxon>
        <taxon>Fungi</taxon>
        <taxon>Dikarya</taxon>
        <taxon>Ascomycota</taxon>
        <taxon>Saccharomycotina</taxon>
        <taxon>Pichiomycetes</taxon>
        <taxon>Pichiales</taxon>
        <taxon>Pichiaceae</taxon>
        <taxon>Ogataea</taxon>
    </lineage>
</organism>
<dbReference type="OrthoDB" id="342264at2759"/>
<dbReference type="GO" id="GO:0035361">
    <property type="term" value="C:Cul8-RING ubiquitin ligase complex"/>
    <property type="evidence" value="ECO:0007669"/>
    <property type="project" value="TreeGrafter"/>
</dbReference>
<dbReference type="AlphaFoldDB" id="A0A9P8PC23"/>
<reference evidence="3" key="2">
    <citation type="submission" date="2021-01" db="EMBL/GenBank/DDBJ databases">
        <authorList>
            <person name="Schikora-Tamarit M.A."/>
        </authorList>
    </citation>
    <scope>NUCLEOTIDE SEQUENCE</scope>
    <source>
        <strain evidence="3">CBS6075</strain>
    </source>
</reference>
<dbReference type="Pfam" id="PF00533">
    <property type="entry name" value="BRCT"/>
    <property type="match status" value="1"/>
</dbReference>
<dbReference type="GO" id="GO:1990683">
    <property type="term" value="P:DNA double-strand break attachment to nuclear envelope"/>
    <property type="evidence" value="ECO:0007669"/>
    <property type="project" value="TreeGrafter"/>
</dbReference>
<sequence length="680" mass="76392">MSLFEGHRFLIIQSAALSAAKADAIRKHILSAGFDDESAIVTKKDSELIPLSNDKLVNITLIVSNTTDFVEYQLAEELMIPVVREDWVLDSIAANLIETLRPYSPDPKYFLSSVSVCCAASVCQGDQDAVFSAVRSFGGIHTDLLSRRTTHLVAVDLDDEKCQMAAAFNQACEKEAILIVRPEWVFDSIVSKRKLPESPYAVNTRDSAAEPVSSSLFKGQTFFLSEDFNLSSRVLSAIRALVEQNGGTVGMESRANCCLAKYRAGEIYQLALDEKWALGNLNWLFWMVLHQEWIFPGKKLLHYPYPNTPLPEMENVVVSVTHYRGDSRLYLQQLVEIMGGQFTKSLRQYTTTHLVAAKPTGDKYKFAQEWGIKCLNHLWLEESYAKWELQDDSSSRYQVLGDKLPVSQSVGHVSLEVQSQKHAADSQLEDITNSQDVPRKKQKTVPKPYEITAILTGCDKEFSASDLRNLNKVGIKVIEQPNSSLNCIIAPGVLRTEKFLKSLSKSPKHILSPKFLTDVLSILDSHKKIEDFDKSKPKLEKYNISKSIKFKTDPKMKELFLDPGLGAQNITNLLQNSSPDLFESADFYISTTIPGGPDLISSIIKSFGCLTCAVVDKKTKSLPKLVAQARYLLCEAKDTQLQNQFRKLAADDRFRIVEWNWVVMSIFNAQLVDRHIIDEN</sequence>
<protein>
    <recommendedName>
        <fullName evidence="2">BRCT domain-containing protein</fullName>
    </recommendedName>
</protein>
<dbReference type="RefSeq" id="XP_046063138.1">
    <property type="nucleotide sequence ID" value="XM_046203353.1"/>
</dbReference>
<dbReference type="InterPro" id="IPR001357">
    <property type="entry name" value="BRCT_dom"/>
</dbReference>
<dbReference type="Proteomes" id="UP000769157">
    <property type="component" value="Unassembled WGS sequence"/>
</dbReference>
<dbReference type="PANTHER" id="PTHR47667">
    <property type="entry name" value="REGULATOR OF TY1 TRANSPOSITION PROTEIN 107"/>
    <property type="match status" value="1"/>
</dbReference>
<dbReference type="Pfam" id="PF16770">
    <property type="entry name" value="RTT107_BRCT_5"/>
    <property type="match status" value="1"/>
</dbReference>
<feature type="domain" description="BRCT" evidence="2">
    <location>
        <begin position="106"/>
        <end position="202"/>
    </location>
</feature>
<dbReference type="Pfam" id="PF12738">
    <property type="entry name" value="PTCB-BRCT"/>
    <property type="match status" value="1"/>
</dbReference>
<dbReference type="PROSITE" id="PS50172">
    <property type="entry name" value="BRCT"/>
    <property type="match status" value="4"/>
</dbReference>
<dbReference type="GO" id="GO:0005634">
    <property type="term" value="C:nucleus"/>
    <property type="evidence" value="ECO:0007669"/>
    <property type="project" value="TreeGrafter"/>
</dbReference>
<feature type="domain" description="BRCT" evidence="2">
    <location>
        <begin position="1"/>
        <end position="105"/>
    </location>
</feature>
<evidence type="ECO:0000256" key="1">
    <source>
        <dbReference type="SAM" id="MobiDB-lite"/>
    </source>
</evidence>
<dbReference type="Gene3D" id="3.40.50.10190">
    <property type="entry name" value="BRCT domain"/>
    <property type="match status" value="5"/>
</dbReference>
<comment type="caution">
    <text evidence="3">The sequence shown here is derived from an EMBL/GenBank/DDBJ whole genome shotgun (WGS) entry which is preliminary data.</text>
</comment>
<feature type="domain" description="BRCT" evidence="2">
    <location>
        <begin position="212"/>
        <end position="295"/>
    </location>
</feature>
<evidence type="ECO:0000313" key="3">
    <source>
        <dbReference type="EMBL" id="KAH3668724.1"/>
    </source>
</evidence>
<reference evidence="3" key="1">
    <citation type="journal article" date="2021" name="Open Biol.">
        <title>Shared evolutionary footprints suggest mitochondrial oxidative damage underlies multiple complex I losses in fungi.</title>
        <authorList>
            <person name="Schikora-Tamarit M.A."/>
            <person name="Marcet-Houben M."/>
            <person name="Nosek J."/>
            <person name="Gabaldon T."/>
        </authorList>
    </citation>
    <scope>NUCLEOTIDE SEQUENCE</scope>
    <source>
        <strain evidence="3">CBS6075</strain>
    </source>
</reference>
<dbReference type="GeneID" id="70234445"/>
<dbReference type="SUPFAM" id="SSF52113">
    <property type="entry name" value="BRCT domain"/>
    <property type="match status" value="2"/>
</dbReference>
<gene>
    <name evidence="3" type="ORF">OGAPHI_002478</name>
</gene>
<dbReference type="InterPro" id="IPR036420">
    <property type="entry name" value="BRCT_dom_sf"/>
</dbReference>
<feature type="region of interest" description="Disordered" evidence="1">
    <location>
        <begin position="424"/>
        <end position="443"/>
    </location>
</feature>
<keyword evidence="4" id="KW-1185">Reference proteome</keyword>
<dbReference type="EMBL" id="JAEUBE010000158">
    <property type="protein sequence ID" value="KAH3668724.1"/>
    <property type="molecule type" value="Genomic_DNA"/>
</dbReference>
<name>A0A9P8PC23_9ASCO</name>
<feature type="domain" description="BRCT" evidence="2">
    <location>
        <begin position="308"/>
        <end position="397"/>
    </location>
</feature>
<proteinExistence type="predicted"/>